<comment type="similarity">
    <text evidence="2">Belongs to the DRAM/TMEM150 family.</text>
</comment>
<proteinExistence type="inferred from homology"/>
<evidence type="ECO:0000256" key="2">
    <source>
        <dbReference type="ARBA" id="ARBA00006565"/>
    </source>
</evidence>
<evidence type="ECO:0000256" key="1">
    <source>
        <dbReference type="ARBA" id="ARBA00004127"/>
    </source>
</evidence>
<dbReference type="GO" id="GO:0045494">
    <property type="term" value="P:photoreceptor cell maintenance"/>
    <property type="evidence" value="ECO:0007669"/>
    <property type="project" value="TreeGrafter"/>
</dbReference>
<comment type="subcellular location">
    <subcellularLocation>
        <location evidence="1">Endomembrane system</location>
        <topology evidence="1">Multi-pass membrane protein</topology>
    </subcellularLocation>
</comment>
<evidence type="ECO:0000256" key="7">
    <source>
        <dbReference type="SAM" id="Phobius"/>
    </source>
</evidence>
<comment type="caution">
    <text evidence="9">The sequence shown here is derived from an EMBL/GenBank/DDBJ whole genome shotgun (WGS) entry which is preliminary data.</text>
</comment>
<dbReference type="Pfam" id="PF10277">
    <property type="entry name" value="Frag1"/>
    <property type="match status" value="1"/>
</dbReference>
<feature type="transmembrane region" description="Helical" evidence="7">
    <location>
        <begin position="137"/>
        <end position="155"/>
    </location>
</feature>
<keyword evidence="5 7" id="KW-0472">Membrane</keyword>
<dbReference type="EMBL" id="JAOTOJ010000003">
    <property type="protein sequence ID" value="KAK9404632.1"/>
    <property type="molecule type" value="Genomic_DNA"/>
</dbReference>
<feature type="transmembrane region" description="Helical" evidence="7">
    <location>
        <begin position="176"/>
        <end position="194"/>
    </location>
</feature>
<feature type="transmembrane region" description="Helical" evidence="7">
    <location>
        <begin position="238"/>
        <end position="263"/>
    </location>
</feature>
<dbReference type="InterPro" id="IPR019402">
    <property type="entry name" value="CWH43_N"/>
</dbReference>
<evidence type="ECO:0000256" key="6">
    <source>
        <dbReference type="SAM" id="MobiDB-lite"/>
    </source>
</evidence>
<feature type="domain" description="CWH43-like N-terminal" evidence="8">
    <location>
        <begin position="90"/>
        <end position="314"/>
    </location>
</feature>
<feature type="region of interest" description="Disordered" evidence="6">
    <location>
        <begin position="29"/>
        <end position="48"/>
    </location>
</feature>
<evidence type="ECO:0000256" key="4">
    <source>
        <dbReference type="ARBA" id="ARBA00022989"/>
    </source>
</evidence>
<gene>
    <name evidence="9" type="ORF">NXF25_009459</name>
</gene>
<dbReference type="Proteomes" id="UP001474421">
    <property type="component" value="Unassembled WGS sequence"/>
</dbReference>
<dbReference type="InterPro" id="IPR050911">
    <property type="entry name" value="DRAM/TMEM150_Autophagy_Mod"/>
</dbReference>
<dbReference type="GO" id="GO:0010506">
    <property type="term" value="P:regulation of autophagy"/>
    <property type="evidence" value="ECO:0007669"/>
    <property type="project" value="TreeGrafter"/>
</dbReference>
<accession>A0AAW1BRM2</accession>
<reference evidence="9 10" key="1">
    <citation type="journal article" date="2024" name="Proc. Natl. Acad. Sci. U.S.A.">
        <title>The genetic regulatory architecture and epigenomic basis for age-related changes in rattlesnake venom.</title>
        <authorList>
            <person name="Hogan M.P."/>
            <person name="Holding M.L."/>
            <person name="Nystrom G.S."/>
            <person name="Colston T.J."/>
            <person name="Bartlett D.A."/>
            <person name="Mason A.J."/>
            <person name="Ellsworth S.A."/>
            <person name="Rautsaw R.M."/>
            <person name="Lawrence K.C."/>
            <person name="Strickland J.L."/>
            <person name="He B."/>
            <person name="Fraser P."/>
            <person name="Margres M.J."/>
            <person name="Gilbert D.M."/>
            <person name="Gibbs H.L."/>
            <person name="Parkinson C.L."/>
            <person name="Rokyta D.R."/>
        </authorList>
    </citation>
    <scope>NUCLEOTIDE SEQUENCE [LARGE SCALE GENOMIC DNA]</scope>
    <source>
        <strain evidence="9">DRR0105</strain>
    </source>
</reference>
<evidence type="ECO:0000313" key="9">
    <source>
        <dbReference type="EMBL" id="KAK9404632.1"/>
    </source>
</evidence>
<sequence length="347" mass="38576">MGRKRQPHAGIGEGRARALIGFVLSRPTSYRPSLGGSRSAETTGLDPVRRHPAGRALLSRAGGGRCRWAAGGGVFKSVDHFEMWWFQQGLSFFPSALVICSSASLVFPYVIGVLLHHVDLLVPYISDAGAMPPERCLFGIMLCFASLLGIATIYVRYKQVSALNPEEPKMLRLNKAGLVLGIVSSSGICIVANFQKNAVYSVHIFGAFLTFGIGVSYILVQTIISYKMQPQIHGKDIFWIRFTILLWCTVSMASMAISTFILLRLSGIDSLWRQHWNPQEKGYTVHIIATVSEWSLAFTFLSFFLTFIRDFQKISLHMETKLFGPNLYHIPEQLLEDDQGILITGSI</sequence>
<keyword evidence="4 7" id="KW-1133">Transmembrane helix</keyword>
<dbReference type="GO" id="GO:0012505">
    <property type="term" value="C:endomembrane system"/>
    <property type="evidence" value="ECO:0007669"/>
    <property type="project" value="UniProtKB-SubCell"/>
</dbReference>
<dbReference type="GO" id="GO:0005764">
    <property type="term" value="C:lysosome"/>
    <property type="evidence" value="ECO:0007669"/>
    <property type="project" value="TreeGrafter"/>
</dbReference>
<feature type="transmembrane region" description="Helical" evidence="7">
    <location>
        <begin position="283"/>
        <end position="308"/>
    </location>
</feature>
<dbReference type="PANTHER" id="PTHR21324">
    <property type="entry name" value="FASTING-INDUCIBLE INTEGRAL MEMBRANE PROTEIN TM6P1-RELATED"/>
    <property type="match status" value="1"/>
</dbReference>
<keyword evidence="3 7" id="KW-0812">Transmembrane</keyword>
<protein>
    <submittedName>
        <fullName evidence="9">DNA damage-regulated autophagy modulator protein 2</fullName>
    </submittedName>
</protein>
<evidence type="ECO:0000256" key="5">
    <source>
        <dbReference type="ARBA" id="ARBA00023136"/>
    </source>
</evidence>
<organism evidence="9 10">
    <name type="scientific">Crotalus adamanteus</name>
    <name type="common">Eastern diamondback rattlesnake</name>
    <dbReference type="NCBI Taxonomy" id="8729"/>
    <lineage>
        <taxon>Eukaryota</taxon>
        <taxon>Metazoa</taxon>
        <taxon>Chordata</taxon>
        <taxon>Craniata</taxon>
        <taxon>Vertebrata</taxon>
        <taxon>Euteleostomi</taxon>
        <taxon>Lepidosauria</taxon>
        <taxon>Squamata</taxon>
        <taxon>Bifurcata</taxon>
        <taxon>Unidentata</taxon>
        <taxon>Episquamata</taxon>
        <taxon>Toxicofera</taxon>
        <taxon>Serpentes</taxon>
        <taxon>Colubroidea</taxon>
        <taxon>Viperidae</taxon>
        <taxon>Crotalinae</taxon>
        <taxon>Crotalus</taxon>
    </lineage>
</organism>
<feature type="transmembrane region" description="Helical" evidence="7">
    <location>
        <begin position="200"/>
        <end position="226"/>
    </location>
</feature>
<dbReference type="PANTHER" id="PTHR21324:SF10">
    <property type="entry name" value="DNA DAMAGE-REGULATED AUTOPHAGY MODULATOR PROTEIN 2"/>
    <property type="match status" value="1"/>
</dbReference>
<feature type="transmembrane region" description="Helical" evidence="7">
    <location>
        <begin position="92"/>
        <end position="117"/>
    </location>
</feature>
<evidence type="ECO:0000259" key="8">
    <source>
        <dbReference type="Pfam" id="PF10277"/>
    </source>
</evidence>
<name>A0AAW1BRM2_CROAD</name>
<evidence type="ECO:0000313" key="10">
    <source>
        <dbReference type="Proteomes" id="UP001474421"/>
    </source>
</evidence>
<dbReference type="AlphaFoldDB" id="A0AAW1BRM2"/>
<evidence type="ECO:0000256" key="3">
    <source>
        <dbReference type="ARBA" id="ARBA00022692"/>
    </source>
</evidence>
<keyword evidence="10" id="KW-1185">Reference proteome</keyword>